<evidence type="ECO:0000256" key="1">
    <source>
        <dbReference type="ARBA" id="ARBA00010529"/>
    </source>
</evidence>
<comment type="caution">
    <text evidence="5">The sequence shown here is derived from an EMBL/GenBank/DDBJ whole genome shotgun (WGS) entry which is preliminary data.</text>
</comment>
<evidence type="ECO:0000256" key="4">
    <source>
        <dbReference type="RuleBase" id="RU003939"/>
    </source>
</evidence>
<dbReference type="GO" id="GO:0003677">
    <property type="term" value="F:DNA binding"/>
    <property type="evidence" value="ECO:0007669"/>
    <property type="project" value="UniProtKB-KW"/>
</dbReference>
<dbReference type="EMBL" id="JANDHW010000003">
    <property type="protein sequence ID" value="MCP9611388.1"/>
    <property type="molecule type" value="Genomic_DNA"/>
</dbReference>
<proteinExistence type="inferred from homology"/>
<sequence length="87" mass="9937">MNKKEILTAAAKECGLTRKETERAFEAILSVITVGLKQEGKISLKGFGTFIVKTSRSRIIFNPRRLEKMRMESRKKVCFKVSSMLKL</sequence>
<evidence type="ECO:0000256" key="3">
    <source>
        <dbReference type="ARBA" id="ARBA00023125"/>
    </source>
</evidence>
<dbReference type="Proteomes" id="UP001205603">
    <property type="component" value="Unassembled WGS sequence"/>
</dbReference>
<protein>
    <submittedName>
        <fullName evidence="5">HU family DNA-binding protein</fullName>
    </submittedName>
</protein>
<keyword evidence="3 5" id="KW-0238">DNA-binding</keyword>
<dbReference type="SMART" id="SM00411">
    <property type="entry name" value="BHL"/>
    <property type="match status" value="1"/>
</dbReference>
<dbReference type="InterPro" id="IPR000119">
    <property type="entry name" value="Hist_DNA-bd"/>
</dbReference>
<dbReference type="RefSeq" id="WP_255026127.1">
    <property type="nucleotide sequence ID" value="NZ_JANDHW010000003.1"/>
</dbReference>
<dbReference type="Pfam" id="PF00216">
    <property type="entry name" value="Bac_DNA_binding"/>
    <property type="match status" value="1"/>
</dbReference>
<name>A0ABT1MFH4_9BACT</name>
<keyword evidence="6" id="KW-1185">Reference proteome</keyword>
<dbReference type="Gene3D" id="4.10.520.10">
    <property type="entry name" value="IHF-like DNA-binding proteins"/>
    <property type="match status" value="1"/>
</dbReference>
<accession>A0ABT1MFH4</accession>
<dbReference type="InterPro" id="IPR010992">
    <property type="entry name" value="IHF-like_DNA-bd_dom_sf"/>
</dbReference>
<keyword evidence="2" id="KW-0226">DNA condensation</keyword>
<reference evidence="5 6" key="1">
    <citation type="submission" date="2022-07" db="EMBL/GenBank/DDBJ databases">
        <title>Fecal culturing of patients with breast cancer.</title>
        <authorList>
            <person name="Teng N.M.Y."/>
            <person name="Kiu R."/>
            <person name="Evans R."/>
            <person name="Baker D.J."/>
            <person name="Zenner C."/>
            <person name="Robinson S.D."/>
            <person name="Hall L.J."/>
        </authorList>
    </citation>
    <scope>NUCLEOTIDE SEQUENCE [LARGE SCALE GENOMIC DNA]</scope>
    <source>
        <strain evidence="5 6">LH1063</strain>
    </source>
</reference>
<dbReference type="SUPFAM" id="SSF47729">
    <property type="entry name" value="IHF-like DNA-binding proteins"/>
    <property type="match status" value="1"/>
</dbReference>
<comment type="similarity">
    <text evidence="1 4">Belongs to the bacterial histone-like protein family.</text>
</comment>
<dbReference type="PANTHER" id="PTHR33175">
    <property type="entry name" value="DNA-BINDING PROTEIN HU"/>
    <property type="match status" value="1"/>
</dbReference>
<evidence type="ECO:0000313" key="6">
    <source>
        <dbReference type="Proteomes" id="UP001205603"/>
    </source>
</evidence>
<evidence type="ECO:0000256" key="2">
    <source>
        <dbReference type="ARBA" id="ARBA00023067"/>
    </source>
</evidence>
<gene>
    <name evidence="5" type="ORF">NMU02_04705</name>
</gene>
<evidence type="ECO:0000313" key="5">
    <source>
        <dbReference type="EMBL" id="MCP9611388.1"/>
    </source>
</evidence>
<organism evidence="5 6">
    <name type="scientific">Coprobacter tertius</name>
    <dbReference type="NCBI Taxonomy" id="2944915"/>
    <lineage>
        <taxon>Bacteria</taxon>
        <taxon>Pseudomonadati</taxon>
        <taxon>Bacteroidota</taxon>
        <taxon>Bacteroidia</taxon>
        <taxon>Bacteroidales</taxon>
        <taxon>Barnesiellaceae</taxon>
        <taxon>Coprobacter</taxon>
    </lineage>
</organism>
<dbReference type="PANTHER" id="PTHR33175:SF3">
    <property type="entry name" value="DNA-BINDING PROTEIN HU-BETA"/>
    <property type="match status" value="1"/>
</dbReference>